<dbReference type="AlphaFoldDB" id="A0AAJ0GAX3"/>
<evidence type="ECO:0000313" key="2">
    <source>
        <dbReference type="Proteomes" id="UP001271007"/>
    </source>
</evidence>
<accession>A0AAJ0GAX3</accession>
<sequence length="304" mass="34368">MCVRPMVICDRCYVGYGHCGTPEDLRVITAEGYGLSLGLLQKCSEGGHWPPLSKEQRPDLVERCSYCADFQGELKSSPSDDEKAQIKRQNQIDVRKRIEEIFDPLYADEHRLDDDHMQPYLDYLALTQPGVPRANLRQLPEVMPMSSPALALPGSGFQDTITSDQVFTFPNEGQVGLGIQTGGESSGLPANIFLARQLAHCPAWLEKNELVTKLHTGQIVPILWSTELASPDTRNRYVEGLDFIDNRRLKSPLIHETLDQYKQRQIDVLGRSASQDRAFEGEYEMWVDKVRAMGKMEWVPTEDD</sequence>
<name>A0AAJ0GAX3_9PEZI</name>
<keyword evidence="2" id="KW-1185">Reference proteome</keyword>
<organism evidence="1 2">
    <name type="scientific">Extremus antarcticus</name>
    <dbReference type="NCBI Taxonomy" id="702011"/>
    <lineage>
        <taxon>Eukaryota</taxon>
        <taxon>Fungi</taxon>
        <taxon>Dikarya</taxon>
        <taxon>Ascomycota</taxon>
        <taxon>Pezizomycotina</taxon>
        <taxon>Dothideomycetes</taxon>
        <taxon>Dothideomycetidae</taxon>
        <taxon>Mycosphaerellales</taxon>
        <taxon>Extremaceae</taxon>
        <taxon>Extremus</taxon>
    </lineage>
</organism>
<proteinExistence type="predicted"/>
<protein>
    <submittedName>
        <fullName evidence="1">Uncharacterized protein</fullName>
    </submittedName>
</protein>
<gene>
    <name evidence="1" type="ORF">LTR09_007662</name>
</gene>
<dbReference type="Proteomes" id="UP001271007">
    <property type="component" value="Unassembled WGS sequence"/>
</dbReference>
<dbReference type="EMBL" id="JAWDJX010000027">
    <property type="protein sequence ID" value="KAK3051266.1"/>
    <property type="molecule type" value="Genomic_DNA"/>
</dbReference>
<comment type="caution">
    <text evidence="1">The sequence shown here is derived from an EMBL/GenBank/DDBJ whole genome shotgun (WGS) entry which is preliminary data.</text>
</comment>
<evidence type="ECO:0000313" key="1">
    <source>
        <dbReference type="EMBL" id="KAK3051266.1"/>
    </source>
</evidence>
<reference evidence="1" key="1">
    <citation type="submission" date="2023-04" db="EMBL/GenBank/DDBJ databases">
        <title>Black Yeasts Isolated from many extreme environments.</title>
        <authorList>
            <person name="Coleine C."/>
            <person name="Stajich J.E."/>
            <person name="Selbmann L."/>
        </authorList>
    </citation>
    <scope>NUCLEOTIDE SEQUENCE</scope>
    <source>
        <strain evidence="1">CCFEE 5312</strain>
    </source>
</reference>